<accession>A0A9D9DGH6</accession>
<reference evidence="1" key="1">
    <citation type="submission" date="2020-10" db="EMBL/GenBank/DDBJ databases">
        <authorList>
            <person name="Gilroy R."/>
        </authorList>
    </citation>
    <scope>NUCLEOTIDE SEQUENCE</scope>
    <source>
        <strain evidence="1">17113</strain>
    </source>
</reference>
<protein>
    <submittedName>
        <fullName evidence="1">Uncharacterized protein</fullName>
    </submittedName>
</protein>
<organism evidence="1 2">
    <name type="scientific">Candidatus Alloenteromonas pullistercoris</name>
    <dbReference type="NCBI Taxonomy" id="2840785"/>
    <lineage>
        <taxon>Bacteria</taxon>
        <taxon>Bacillati</taxon>
        <taxon>Bacillota</taxon>
        <taxon>Bacillota incertae sedis</taxon>
        <taxon>Candidatus Alloenteromonas</taxon>
    </lineage>
</organism>
<sequence>MRHKLKIGVLKGAPRDMVVSCKKARLSKKLTDKLFGRRDEVVIIVLGVFVGEVAITEVGGEAVGRMSDPDISMEELGQDGAEVEIYEDFGHSRRVSKRLQFGHPMV</sequence>
<gene>
    <name evidence="1" type="ORF">IAC61_02675</name>
</gene>
<evidence type="ECO:0000313" key="1">
    <source>
        <dbReference type="EMBL" id="MBO8426208.1"/>
    </source>
</evidence>
<evidence type="ECO:0000313" key="2">
    <source>
        <dbReference type="Proteomes" id="UP000823634"/>
    </source>
</evidence>
<name>A0A9D9DGH6_9FIRM</name>
<proteinExistence type="predicted"/>
<reference evidence="1" key="2">
    <citation type="journal article" date="2021" name="PeerJ">
        <title>Extensive microbial diversity within the chicken gut microbiome revealed by metagenomics and culture.</title>
        <authorList>
            <person name="Gilroy R."/>
            <person name="Ravi A."/>
            <person name="Getino M."/>
            <person name="Pursley I."/>
            <person name="Horton D.L."/>
            <person name="Alikhan N.F."/>
            <person name="Baker D."/>
            <person name="Gharbi K."/>
            <person name="Hall N."/>
            <person name="Watson M."/>
            <person name="Adriaenssens E.M."/>
            <person name="Foster-Nyarko E."/>
            <person name="Jarju S."/>
            <person name="Secka A."/>
            <person name="Antonio M."/>
            <person name="Oren A."/>
            <person name="Chaudhuri R.R."/>
            <person name="La Ragione R."/>
            <person name="Hildebrand F."/>
            <person name="Pallen M.J."/>
        </authorList>
    </citation>
    <scope>NUCLEOTIDE SEQUENCE</scope>
    <source>
        <strain evidence="1">17113</strain>
    </source>
</reference>
<comment type="caution">
    <text evidence="1">The sequence shown here is derived from an EMBL/GenBank/DDBJ whole genome shotgun (WGS) entry which is preliminary data.</text>
</comment>
<dbReference type="Proteomes" id="UP000823634">
    <property type="component" value="Unassembled WGS sequence"/>
</dbReference>
<dbReference type="EMBL" id="JADINA010000019">
    <property type="protein sequence ID" value="MBO8426208.1"/>
    <property type="molecule type" value="Genomic_DNA"/>
</dbReference>
<dbReference type="AlphaFoldDB" id="A0A9D9DGH6"/>